<dbReference type="SUPFAM" id="SSF81383">
    <property type="entry name" value="F-box domain"/>
    <property type="match status" value="1"/>
</dbReference>
<keyword evidence="4" id="KW-1185">Reference proteome</keyword>
<dbReference type="Pfam" id="PF08268">
    <property type="entry name" value="FBA_3"/>
    <property type="match status" value="1"/>
</dbReference>
<protein>
    <recommendedName>
        <fullName evidence="2">F-box domain-containing protein</fullName>
    </recommendedName>
</protein>
<reference evidence="3" key="1">
    <citation type="submission" date="2020-01" db="EMBL/GenBank/DDBJ databases">
        <authorList>
            <person name="Mishra B."/>
        </authorList>
    </citation>
    <scope>NUCLEOTIDE SEQUENCE [LARGE SCALE GENOMIC DNA]</scope>
</reference>
<gene>
    <name evidence="3" type="ORF">MERR_LOCUS47722</name>
</gene>
<dbReference type="PANTHER" id="PTHR31111:SF58">
    <property type="entry name" value="F-BOX DOMAIN-CONTAINING PROTEIN"/>
    <property type="match status" value="1"/>
</dbReference>
<dbReference type="OrthoDB" id="687122at2759"/>
<dbReference type="Pfam" id="PF00646">
    <property type="entry name" value="F-box"/>
    <property type="match status" value="1"/>
</dbReference>
<dbReference type="AlphaFoldDB" id="A0A6D2L6L2"/>
<dbReference type="EMBL" id="CACVBM020001829">
    <property type="protein sequence ID" value="CAA7060486.1"/>
    <property type="molecule type" value="Genomic_DNA"/>
</dbReference>
<dbReference type="InterPro" id="IPR001810">
    <property type="entry name" value="F-box_dom"/>
</dbReference>
<feature type="domain" description="F-box" evidence="2">
    <location>
        <begin position="25"/>
        <end position="72"/>
    </location>
</feature>
<dbReference type="SMART" id="SM00256">
    <property type="entry name" value="FBOX"/>
    <property type="match status" value="1"/>
</dbReference>
<evidence type="ECO:0000313" key="3">
    <source>
        <dbReference type="EMBL" id="CAA7060486.1"/>
    </source>
</evidence>
<dbReference type="InterPro" id="IPR017451">
    <property type="entry name" value="F-box-assoc_interact_dom"/>
</dbReference>
<dbReference type="NCBIfam" id="TIGR01640">
    <property type="entry name" value="F_box_assoc_1"/>
    <property type="match status" value="1"/>
</dbReference>
<accession>A0A6D2L6L2</accession>
<comment type="caution">
    <text evidence="3">The sequence shown here is derived from an EMBL/GenBank/DDBJ whole genome shotgun (WGS) entry which is preliminary data.</text>
</comment>
<dbReference type="InterPro" id="IPR013187">
    <property type="entry name" value="F-box-assoc_dom_typ3"/>
</dbReference>
<organism evidence="3 4">
    <name type="scientific">Microthlaspi erraticum</name>
    <dbReference type="NCBI Taxonomy" id="1685480"/>
    <lineage>
        <taxon>Eukaryota</taxon>
        <taxon>Viridiplantae</taxon>
        <taxon>Streptophyta</taxon>
        <taxon>Embryophyta</taxon>
        <taxon>Tracheophyta</taxon>
        <taxon>Spermatophyta</taxon>
        <taxon>Magnoliopsida</taxon>
        <taxon>eudicotyledons</taxon>
        <taxon>Gunneridae</taxon>
        <taxon>Pentapetalae</taxon>
        <taxon>rosids</taxon>
        <taxon>malvids</taxon>
        <taxon>Brassicales</taxon>
        <taxon>Brassicaceae</taxon>
        <taxon>Coluteocarpeae</taxon>
        <taxon>Microthlaspi</taxon>
    </lineage>
</organism>
<dbReference type="InterPro" id="IPR036047">
    <property type="entry name" value="F-box-like_dom_sf"/>
</dbReference>
<dbReference type="Proteomes" id="UP000467841">
    <property type="component" value="Unassembled WGS sequence"/>
</dbReference>
<dbReference type="CDD" id="cd22157">
    <property type="entry name" value="F-box_AtFBW1-like"/>
    <property type="match status" value="1"/>
</dbReference>
<proteinExistence type="predicted"/>
<sequence length="379" mass="43606">MKRRREGNDETSPSPARLLHSGSSTGDINYIPLDLTVEILKKLPAKSLVRFQCVSKLWSSIISRRRDFIESIVTRSPRDAYLLSYNVSTDYANAKSSLVLSSSSCTRNTETKSLLLPHGCYQHVRGLIFCWTDCLHEPYIYNPTTRQSFQLPKLRNYAMGSCVFGYDPLENQYKVLFLPSDHMEQGCQVFTLGDSKAKQWRFIQGVKSHFPMSGAVCINGIIYYRGRATDYGYASLYKLMSFDVRSEQLCHVDAPETLMDHQSYLIDYQGKLGFVCCDKGVEIWVRGDGDQKIQGWSKIFFYDMKGFEKWYIPGVTRHGEIVFVDFGYGRDDPLCVLCYDPKQNSVRDVDLQGTWPGRRKSIILIWFFQCFVENTMGLY</sequence>
<dbReference type="PANTHER" id="PTHR31111">
    <property type="entry name" value="BNAA05G37150D PROTEIN-RELATED"/>
    <property type="match status" value="1"/>
</dbReference>
<evidence type="ECO:0000313" key="4">
    <source>
        <dbReference type="Proteomes" id="UP000467841"/>
    </source>
</evidence>
<evidence type="ECO:0000259" key="2">
    <source>
        <dbReference type="PROSITE" id="PS50181"/>
    </source>
</evidence>
<dbReference type="PROSITE" id="PS50181">
    <property type="entry name" value="FBOX"/>
    <property type="match status" value="1"/>
</dbReference>
<evidence type="ECO:0000256" key="1">
    <source>
        <dbReference type="SAM" id="MobiDB-lite"/>
    </source>
</evidence>
<dbReference type="Gene3D" id="1.20.1280.50">
    <property type="match status" value="1"/>
</dbReference>
<feature type="region of interest" description="Disordered" evidence="1">
    <location>
        <begin position="1"/>
        <end position="21"/>
    </location>
</feature>
<name>A0A6D2L6L2_9BRAS</name>